<dbReference type="InterPro" id="IPR002156">
    <property type="entry name" value="RNaseH_domain"/>
</dbReference>
<dbReference type="EMBL" id="SDMP01000001">
    <property type="protein sequence ID" value="RYR78810.1"/>
    <property type="molecule type" value="Genomic_DNA"/>
</dbReference>
<evidence type="ECO:0008006" key="5">
    <source>
        <dbReference type="Google" id="ProtNLM"/>
    </source>
</evidence>
<dbReference type="Proteomes" id="UP000289738">
    <property type="component" value="Chromosome A01"/>
</dbReference>
<dbReference type="CDD" id="cd06222">
    <property type="entry name" value="RNase_H_like"/>
    <property type="match status" value="1"/>
</dbReference>
<reference evidence="3 4" key="1">
    <citation type="submission" date="2019-01" db="EMBL/GenBank/DDBJ databases">
        <title>Sequencing of cultivated peanut Arachis hypogaea provides insights into genome evolution and oil improvement.</title>
        <authorList>
            <person name="Chen X."/>
        </authorList>
    </citation>
    <scope>NUCLEOTIDE SEQUENCE [LARGE SCALE GENOMIC DNA]</scope>
    <source>
        <strain evidence="4">cv. Fuhuasheng</strain>
        <tissue evidence="3">Leaves</tissue>
    </source>
</reference>
<dbReference type="STRING" id="3818.A0A445ETJ1"/>
<dbReference type="SUPFAM" id="SSF53098">
    <property type="entry name" value="Ribonuclease H-like"/>
    <property type="match status" value="1"/>
</dbReference>
<accession>A0A445ETJ1</accession>
<name>A0A445ETJ1_ARAHY</name>
<dbReference type="GO" id="GO:0004523">
    <property type="term" value="F:RNA-DNA hybrid ribonuclease activity"/>
    <property type="evidence" value="ECO:0007669"/>
    <property type="project" value="InterPro"/>
</dbReference>
<protein>
    <recommendedName>
        <fullName evidence="5">RNase H type-1 domain-containing protein</fullName>
    </recommendedName>
</protein>
<gene>
    <name evidence="3" type="ORF">Ahy_A01g003668</name>
</gene>
<evidence type="ECO:0000259" key="1">
    <source>
        <dbReference type="Pfam" id="PF13456"/>
    </source>
</evidence>
<dbReference type="InterPro" id="IPR012337">
    <property type="entry name" value="RNaseH-like_sf"/>
</dbReference>
<organism evidence="3 4">
    <name type="scientific">Arachis hypogaea</name>
    <name type="common">Peanut</name>
    <dbReference type="NCBI Taxonomy" id="3818"/>
    <lineage>
        <taxon>Eukaryota</taxon>
        <taxon>Viridiplantae</taxon>
        <taxon>Streptophyta</taxon>
        <taxon>Embryophyta</taxon>
        <taxon>Tracheophyta</taxon>
        <taxon>Spermatophyta</taxon>
        <taxon>Magnoliopsida</taxon>
        <taxon>eudicotyledons</taxon>
        <taxon>Gunneridae</taxon>
        <taxon>Pentapetalae</taxon>
        <taxon>rosids</taxon>
        <taxon>fabids</taxon>
        <taxon>Fabales</taxon>
        <taxon>Fabaceae</taxon>
        <taxon>Papilionoideae</taxon>
        <taxon>50 kb inversion clade</taxon>
        <taxon>dalbergioids sensu lato</taxon>
        <taxon>Dalbergieae</taxon>
        <taxon>Pterocarpus clade</taxon>
        <taxon>Arachis</taxon>
    </lineage>
</organism>
<dbReference type="AlphaFoldDB" id="A0A445ETJ1"/>
<feature type="domain" description="Reverse transcriptase zinc-binding" evidence="2">
    <location>
        <begin position="185"/>
        <end position="260"/>
    </location>
</feature>
<dbReference type="InterPro" id="IPR026960">
    <property type="entry name" value="RVT-Znf"/>
</dbReference>
<dbReference type="InterPro" id="IPR036397">
    <property type="entry name" value="RNaseH_sf"/>
</dbReference>
<feature type="domain" description="RNase H type-1" evidence="1">
    <location>
        <begin position="364"/>
        <end position="460"/>
    </location>
</feature>
<sequence length="467" mass="54119">MSKRDGGLGFKDLEFQNTAYLAKQAWRALKNPNSIWVQILKAIYFSDGNIWEAKINKGSSWVWKSLVHGRELLRKKRTGYYAAKEDYLARNQENPSTSTDKRDLWRESQDAPKVRELIKEGVGWNKSKIFSMFPKQTSEAIIRTPISVVNKKDCLYWPRKEDGNSIRTGYYAAKEDYLARNQENLSTSTDKRDLWREIWKMEVSPKIKTHLWKASQNILPVYTILYKKKILDSPLCQICLKENESVEHALLLCEWVRAVWFGAECQCIPTAETVSSLKNWLMDNIKKIRAEGEEDQERRISRIGFLLWEKEINPSWIIKKAKLLEYSYWGAAEKKAETKTVEIRRRNANLVHWRPPPDDWLKANVDATFKKEYGNGTISAVVRDKEGKVLLGFIGKNQANSSIIAEATAIRQALIIVNNLQLEKILIESDNQRLVQTIKSESFIGKAWVIIQDIQILLEALPEKRLT</sequence>
<comment type="caution">
    <text evidence="3">The sequence shown here is derived from an EMBL/GenBank/DDBJ whole genome shotgun (WGS) entry which is preliminary data.</text>
</comment>
<dbReference type="Pfam" id="PF13966">
    <property type="entry name" value="zf-RVT"/>
    <property type="match status" value="1"/>
</dbReference>
<proteinExistence type="predicted"/>
<evidence type="ECO:0000259" key="2">
    <source>
        <dbReference type="Pfam" id="PF13966"/>
    </source>
</evidence>
<dbReference type="InterPro" id="IPR053151">
    <property type="entry name" value="RNase_H-like"/>
</dbReference>
<evidence type="ECO:0000313" key="3">
    <source>
        <dbReference type="EMBL" id="RYR78810.1"/>
    </source>
</evidence>
<evidence type="ECO:0000313" key="4">
    <source>
        <dbReference type="Proteomes" id="UP000289738"/>
    </source>
</evidence>
<dbReference type="Gene3D" id="3.30.420.10">
    <property type="entry name" value="Ribonuclease H-like superfamily/Ribonuclease H"/>
    <property type="match status" value="1"/>
</dbReference>
<dbReference type="InterPro" id="IPR044730">
    <property type="entry name" value="RNase_H-like_dom_plant"/>
</dbReference>
<dbReference type="Pfam" id="PF13456">
    <property type="entry name" value="RVT_3"/>
    <property type="match status" value="1"/>
</dbReference>
<dbReference type="GO" id="GO:0003676">
    <property type="term" value="F:nucleic acid binding"/>
    <property type="evidence" value="ECO:0007669"/>
    <property type="project" value="InterPro"/>
</dbReference>
<dbReference type="PANTHER" id="PTHR47723">
    <property type="entry name" value="OS05G0353850 PROTEIN"/>
    <property type="match status" value="1"/>
</dbReference>
<keyword evidence="4" id="KW-1185">Reference proteome</keyword>
<dbReference type="PANTHER" id="PTHR47723:SF19">
    <property type="entry name" value="POLYNUCLEOTIDYL TRANSFERASE, RIBONUCLEASE H-LIKE SUPERFAMILY PROTEIN"/>
    <property type="match status" value="1"/>
</dbReference>